<protein>
    <submittedName>
        <fullName evidence="1">Uncharacterized protein</fullName>
    </submittedName>
</protein>
<organism evidence="1 2">
    <name type="scientific">Datura stramonium</name>
    <name type="common">Jimsonweed</name>
    <name type="synonym">Common thornapple</name>
    <dbReference type="NCBI Taxonomy" id="4076"/>
    <lineage>
        <taxon>Eukaryota</taxon>
        <taxon>Viridiplantae</taxon>
        <taxon>Streptophyta</taxon>
        <taxon>Embryophyta</taxon>
        <taxon>Tracheophyta</taxon>
        <taxon>Spermatophyta</taxon>
        <taxon>Magnoliopsida</taxon>
        <taxon>eudicotyledons</taxon>
        <taxon>Gunneridae</taxon>
        <taxon>Pentapetalae</taxon>
        <taxon>asterids</taxon>
        <taxon>lamiids</taxon>
        <taxon>Solanales</taxon>
        <taxon>Solanaceae</taxon>
        <taxon>Solanoideae</taxon>
        <taxon>Datureae</taxon>
        <taxon>Datura</taxon>
    </lineage>
</organism>
<proteinExistence type="predicted"/>
<sequence length="163" mass="17632">MKTSQNQRLNGGFFCTQAPNGDIGQSTCGDGELSYADLKKEVDDFRLHYHIKFRENFQAIGDLTMKLEVKSDLPTFDLERDDNQDDYKVISDSSSKVCEVGVGNASSGSVDGAFVKGINFMESVVAPPSKDDLCEPQGGQLVEEVPAGATDVVNESKADPSTK</sequence>
<gene>
    <name evidence="1" type="ORF">HAX54_021322</name>
</gene>
<dbReference type="EMBL" id="JACEIK010002562">
    <property type="protein sequence ID" value="MCD9637818.1"/>
    <property type="molecule type" value="Genomic_DNA"/>
</dbReference>
<reference evidence="1 2" key="1">
    <citation type="journal article" date="2021" name="BMC Genomics">
        <title>Datura genome reveals duplications of psychoactive alkaloid biosynthetic genes and high mutation rate following tissue culture.</title>
        <authorList>
            <person name="Rajewski A."/>
            <person name="Carter-House D."/>
            <person name="Stajich J."/>
            <person name="Litt A."/>
        </authorList>
    </citation>
    <scope>NUCLEOTIDE SEQUENCE [LARGE SCALE GENOMIC DNA]</scope>
    <source>
        <strain evidence="1">AR-01</strain>
    </source>
</reference>
<dbReference type="Proteomes" id="UP000823775">
    <property type="component" value="Unassembled WGS sequence"/>
</dbReference>
<accession>A0ABS8USQ7</accession>
<evidence type="ECO:0000313" key="2">
    <source>
        <dbReference type="Proteomes" id="UP000823775"/>
    </source>
</evidence>
<keyword evidence="2" id="KW-1185">Reference proteome</keyword>
<name>A0ABS8USQ7_DATST</name>
<comment type="caution">
    <text evidence="1">The sequence shown here is derived from an EMBL/GenBank/DDBJ whole genome shotgun (WGS) entry which is preliminary data.</text>
</comment>
<evidence type="ECO:0000313" key="1">
    <source>
        <dbReference type="EMBL" id="MCD9637818.1"/>
    </source>
</evidence>